<dbReference type="EMBL" id="JBBCAQ010000014">
    <property type="protein sequence ID" value="KAK7598084.1"/>
    <property type="molecule type" value="Genomic_DNA"/>
</dbReference>
<name>A0AAN9Y5F5_9HEMI</name>
<dbReference type="InterPro" id="IPR036397">
    <property type="entry name" value="RNaseH_sf"/>
</dbReference>
<reference evidence="1 2" key="1">
    <citation type="submission" date="2024-03" db="EMBL/GenBank/DDBJ databases">
        <title>Adaptation during the transition from Ophiocordyceps entomopathogen to insect associate is accompanied by gene loss and intensified selection.</title>
        <authorList>
            <person name="Ward C.M."/>
            <person name="Onetto C.A."/>
            <person name="Borneman A.R."/>
        </authorList>
    </citation>
    <scope>NUCLEOTIDE SEQUENCE [LARGE SCALE GENOMIC DNA]</scope>
    <source>
        <strain evidence="1">AWRI1</strain>
        <tissue evidence="1">Single Adult Female</tissue>
    </source>
</reference>
<dbReference type="PANTHER" id="PTHR47326">
    <property type="entry name" value="TRANSPOSABLE ELEMENT TC3 TRANSPOSASE-LIKE PROTEIN"/>
    <property type="match status" value="1"/>
</dbReference>
<sequence>MYTTSEKVWWVKEHIAGLSYRGVCDSFHDTFPNRPKPNCSTVMRCLKRFEATGNVQYERKLAPPRHRQVPESDLVILAGVHANPTSSTTEMAQLTGFSQSTVWRKLNKYGYKCFEPNPISQELHPNDRENRLQFATKALELVDMYADFVRNIVFTDESSFSLHHGPDRQTTRIWSQTNPRHIYPSHSQYPRKLNLWAGILNRTLLGPIVIDGTLTGQRYLTLLENEIGDRVVAAAGEDELWYMHDGCPAHDYGPARDFLRNAFPRKVIGTYEEPLAWPARSPDLNPLEFFLWRHVSSTVYRYGPYSTINNLRAKMNESCASITCAQLEAAQAEFIRRLGYCVLAEGGHFGHHL</sequence>
<dbReference type="Gene3D" id="3.30.420.10">
    <property type="entry name" value="Ribonuclease H-like superfamily/Ribonuclease H"/>
    <property type="match status" value="1"/>
</dbReference>
<dbReference type="PANTHER" id="PTHR47326:SF1">
    <property type="entry name" value="HTH PSQ-TYPE DOMAIN-CONTAINING PROTEIN"/>
    <property type="match status" value="1"/>
</dbReference>
<dbReference type="AlphaFoldDB" id="A0AAN9Y5F5"/>
<dbReference type="GO" id="GO:0003676">
    <property type="term" value="F:nucleic acid binding"/>
    <property type="evidence" value="ECO:0007669"/>
    <property type="project" value="InterPro"/>
</dbReference>
<evidence type="ECO:0008006" key="3">
    <source>
        <dbReference type="Google" id="ProtNLM"/>
    </source>
</evidence>
<comment type="caution">
    <text evidence="1">The sequence shown here is derived from an EMBL/GenBank/DDBJ whole genome shotgun (WGS) entry which is preliminary data.</text>
</comment>
<proteinExistence type="predicted"/>
<protein>
    <recommendedName>
        <fullName evidence="3">DUF4817 domain-containing protein</fullName>
    </recommendedName>
</protein>
<dbReference type="Proteomes" id="UP001367676">
    <property type="component" value="Unassembled WGS sequence"/>
</dbReference>
<gene>
    <name evidence="1" type="ORF">V9T40_006319</name>
</gene>
<evidence type="ECO:0000313" key="1">
    <source>
        <dbReference type="EMBL" id="KAK7598084.1"/>
    </source>
</evidence>
<keyword evidence="2" id="KW-1185">Reference proteome</keyword>
<organism evidence="1 2">
    <name type="scientific">Parthenolecanium corni</name>
    <dbReference type="NCBI Taxonomy" id="536013"/>
    <lineage>
        <taxon>Eukaryota</taxon>
        <taxon>Metazoa</taxon>
        <taxon>Ecdysozoa</taxon>
        <taxon>Arthropoda</taxon>
        <taxon>Hexapoda</taxon>
        <taxon>Insecta</taxon>
        <taxon>Pterygota</taxon>
        <taxon>Neoptera</taxon>
        <taxon>Paraneoptera</taxon>
        <taxon>Hemiptera</taxon>
        <taxon>Sternorrhyncha</taxon>
        <taxon>Coccoidea</taxon>
        <taxon>Coccidae</taxon>
        <taxon>Parthenolecanium</taxon>
    </lineage>
</organism>
<evidence type="ECO:0000313" key="2">
    <source>
        <dbReference type="Proteomes" id="UP001367676"/>
    </source>
</evidence>
<accession>A0AAN9Y5F5</accession>